<name>A0A2V1E229_9PLEO</name>
<feature type="chain" id="PRO_5016031123" evidence="2">
    <location>
        <begin position="18"/>
        <end position="534"/>
    </location>
</feature>
<evidence type="ECO:0000313" key="3">
    <source>
        <dbReference type="EMBL" id="PVI03210.1"/>
    </source>
</evidence>
<sequence length="534" mass="59671">MKFLTISLLLFSSTAFADERGEVETLRHTYLKQAVLEGLQHLDEDISAGIYDAVKTTVNSGLVAIPEGFVTKKGFDVGIKAAKTINKNGEAQNLFKKWYDEFCLSGEIGEDISRIWDEWTSVSAKLIPADECIKNNKKCKNSKRDELEVKARKRMPKKTTATDTRIPAATTKATRSATTSALKTTPISAESTVKASTSSKAPTTSKAPTSSRASSFSSSPLGTSVRPSTTLSTSSSSASGTTSPTPPGKNSCYRYTALSDNGSYNDLGVAKRDNIAGRLDLVRRKNHDLQLDLGRDCELPKGFKLKWYSDPPKDKIPRWLNLADDCSGKPGYTKVEESSPNEEEIKNAKEYANRREMKVWNVDHIWEKSLLKLFIEDSFIKMDKKDEEQPLTQLFNLIPRNLDVNQGDQFEFMGMRTALNGKKARLINPKKGLGDSELKKNQMKDAKSSLDVIRQIGIAQEICKIPEITVDQESGVSFKFADAFSQWMRDLLKTRAEVNWKLIEQAVKDIDTDIKKMDNKAQRTGRRKKIPRVT</sequence>
<keyword evidence="4" id="KW-1185">Reference proteome</keyword>
<feature type="region of interest" description="Disordered" evidence="1">
    <location>
        <begin position="144"/>
        <end position="254"/>
    </location>
</feature>
<feature type="compositionally biased region" description="Low complexity" evidence="1">
    <location>
        <begin position="168"/>
        <end position="243"/>
    </location>
</feature>
<dbReference type="EMBL" id="KZ805334">
    <property type="protein sequence ID" value="PVI03210.1"/>
    <property type="molecule type" value="Genomic_DNA"/>
</dbReference>
<feature type="signal peptide" evidence="2">
    <location>
        <begin position="1"/>
        <end position="17"/>
    </location>
</feature>
<dbReference type="OrthoDB" id="3942182at2759"/>
<keyword evidence="2" id="KW-0732">Signal</keyword>
<protein>
    <submittedName>
        <fullName evidence="3">Uncharacterized protein</fullName>
    </submittedName>
</protein>
<proteinExistence type="predicted"/>
<evidence type="ECO:0000313" key="4">
    <source>
        <dbReference type="Proteomes" id="UP000244855"/>
    </source>
</evidence>
<organism evidence="3 4">
    <name type="scientific">Periconia macrospinosa</name>
    <dbReference type="NCBI Taxonomy" id="97972"/>
    <lineage>
        <taxon>Eukaryota</taxon>
        <taxon>Fungi</taxon>
        <taxon>Dikarya</taxon>
        <taxon>Ascomycota</taxon>
        <taxon>Pezizomycotina</taxon>
        <taxon>Dothideomycetes</taxon>
        <taxon>Pleosporomycetidae</taxon>
        <taxon>Pleosporales</taxon>
        <taxon>Massarineae</taxon>
        <taxon>Periconiaceae</taxon>
        <taxon>Periconia</taxon>
    </lineage>
</organism>
<dbReference type="AlphaFoldDB" id="A0A2V1E229"/>
<evidence type="ECO:0000256" key="1">
    <source>
        <dbReference type="SAM" id="MobiDB-lite"/>
    </source>
</evidence>
<accession>A0A2V1E229</accession>
<reference evidence="3 4" key="1">
    <citation type="journal article" date="2018" name="Sci. Rep.">
        <title>Comparative genomics provides insights into the lifestyle and reveals functional heterogeneity of dark septate endophytic fungi.</title>
        <authorList>
            <person name="Knapp D.G."/>
            <person name="Nemeth J.B."/>
            <person name="Barry K."/>
            <person name="Hainaut M."/>
            <person name="Henrissat B."/>
            <person name="Johnson J."/>
            <person name="Kuo A."/>
            <person name="Lim J.H.P."/>
            <person name="Lipzen A."/>
            <person name="Nolan M."/>
            <person name="Ohm R.A."/>
            <person name="Tamas L."/>
            <person name="Grigoriev I.V."/>
            <person name="Spatafora J.W."/>
            <person name="Nagy L.G."/>
            <person name="Kovacs G.M."/>
        </authorList>
    </citation>
    <scope>NUCLEOTIDE SEQUENCE [LARGE SCALE GENOMIC DNA]</scope>
    <source>
        <strain evidence="3 4">DSE2036</strain>
    </source>
</reference>
<dbReference type="Proteomes" id="UP000244855">
    <property type="component" value="Unassembled WGS sequence"/>
</dbReference>
<evidence type="ECO:0000256" key="2">
    <source>
        <dbReference type="SAM" id="SignalP"/>
    </source>
</evidence>
<gene>
    <name evidence="3" type="ORF">DM02DRAFT_652827</name>
</gene>